<comment type="caution">
    <text evidence="5">The sequence shown here is derived from an EMBL/GenBank/DDBJ whole genome shotgun (WGS) entry which is preliminary data.</text>
</comment>
<dbReference type="InterPro" id="IPR039353">
    <property type="entry name" value="TF_Adf1"/>
</dbReference>
<dbReference type="PROSITE" id="PS51029">
    <property type="entry name" value="MADF"/>
    <property type="match status" value="1"/>
</dbReference>
<dbReference type="AlphaFoldDB" id="A0AAV0XT25"/>
<reference evidence="5 6" key="1">
    <citation type="submission" date="2023-01" db="EMBL/GenBank/DDBJ databases">
        <authorList>
            <person name="Whitehead M."/>
        </authorList>
    </citation>
    <scope>NUCLEOTIDE SEQUENCE [LARGE SCALE GENOMIC DNA]</scope>
</reference>
<name>A0AAV0XT25_9HEMI</name>
<accession>A0AAV0XT25</accession>
<dbReference type="SMART" id="SM00595">
    <property type="entry name" value="MADF"/>
    <property type="match status" value="1"/>
</dbReference>
<dbReference type="InterPro" id="IPR004210">
    <property type="entry name" value="BESS_motif"/>
</dbReference>
<evidence type="ECO:0000259" key="4">
    <source>
        <dbReference type="PROSITE" id="PS51031"/>
    </source>
</evidence>
<sequence>MDSHFDTEKFIIEIENRPAIWNSACSEYSIRDVKRKCWEELTDIFSNEDNTVQEKKEIGINLQRKWKSLRDCFSRELARVKKLKSGSETSRKNPYVYYNQLLFLLPIIQNKPTETNITADGDESGDDLGGSFNRNVLNNEPSSKKKKANPRTSVENEIISALHKSVELREEQAKHCEEDADRLFLLSLLKDLKQIPEPLRFSVKMDLMKVINNAQMNTYPASLNLSHPQRPQQYNLSSQNVMSHPQQYNFSGQNVISSPQQFNLSGQNVISSPQQYNLSSQNIMSHINQDPCTSRSIHQTNQLYSDPNYQRVLQNQFNSQIRPSSATQHNSSTSTPLASPNYNSTENSTDSYIETDLFNPNLTK</sequence>
<dbReference type="InterPro" id="IPR006578">
    <property type="entry name" value="MADF-dom"/>
</dbReference>
<dbReference type="EMBL" id="CARXXK010000449">
    <property type="protein sequence ID" value="CAI6370602.1"/>
    <property type="molecule type" value="Genomic_DNA"/>
</dbReference>
<dbReference type="GO" id="GO:0003677">
    <property type="term" value="F:DNA binding"/>
    <property type="evidence" value="ECO:0007669"/>
    <property type="project" value="InterPro"/>
</dbReference>
<evidence type="ECO:0000256" key="1">
    <source>
        <dbReference type="PROSITE-ProRule" id="PRU00371"/>
    </source>
</evidence>
<dbReference type="Proteomes" id="UP001160148">
    <property type="component" value="Unassembled WGS sequence"/>
</dbReference>
<dbReference type="PANTHER" id="PTHR12243">
    <property type="entry name" value="MADF DOMAIN TRANSCRIPTION FACTOR"/>
    <property type="match status" value="1"/>
</dbReference>
<protein>
    <recommendedName>
        <fullName evidence="7">MADF domain-containing protein</fullName>
    </recommendedName>
</protein>
<dbReference type="GO" id="GO:0005634">
    <property type="term" value="C:nucleus"/>
    <property type="evidence" value="ECO:0007669"/>
    <property type="project" value="UniProtKB-SubCell"/>
</dbReference>
<dbReference type="GO" id="GO:0005667">
    <property type="term" value="C:transcription regulator complex"/>
    <property type="evidence" value="ECO:0007669"/>
    <property type="project" value="TreeGrafter"/>
</dbReference>
<feature type="domain" description="MADF" evidence="3">
    <location>
        <begin position="9"/>
        <end position="109"/>
    </location>
</feature>
<evidence type="ECO:0008006" key="7">
    <source>
        <dbReference type="Google" id="ProtNLM"/>
    </source>
</evidence>
<dbReference type="PROSITE" id="PS51031">
    <property type="entry name" value="BESS"/>
    <property type="match status" value="1"/>
</dbReference>
<evidence type="ECO:0000256" key="2">
    <source>
        <dbReference type="SAM" id="MobiDB-lite"/>
    </source>
</evidence>
<proteinExistence type="predicted"/>
<feature type="region of interest" description="Disordered" evidence="2">
    <location>
        <begin position="320"/>
        <end position="364"/>
    </location>
</feature>
<dbReference type="GO" id="GO:0006357">
    <property type="term" value="P:regulation of transcription by RNA polymerase II"/>
    <property type="evidence" value="ECO:0007669"/>
    <property type="project" value="TreeGrafter"/>
</dbReference>
<evidence type="ECO:0000259" key="3">
    <source>
        <dbReference type="PROSITE" id="PS51029"/>
    </source>
</evidence>
<organism evidence="5 6">
    <name type="scientific">Macrosiphum euphorbiae</name>
    <name type="common">potato aphid</name>
    <dbReference type="NCBI Taxonomy" id="13131"/>
    <lineage>
        <taxon>Eukaryota</taxon>
        <taxon>Metazoa</taxon>
        <taxon>Ecdysozoa</taxon>
        <taxon>Arthropoda</taxon>
        <taxon>Hexapoda</taxon>
        <taxon>Insecta</taxon>
        <taxon>Pterygota</taxon>
        <taxon>Neoptera</taxon>
        <taxon>Paraneoptera</taxon>
        <taxon>Hemiptera</taxon>
        <taxon>Sternorrhyncha</taxon>
        <taxon>Aphidomorpha</taxon>
        <taxon>Aphidoidea</taxon>
        <taxon>Aphididae</taxon>
        <taxon>Macrosiphini</taxon>
        <taxon>Macrosiphum</taxon>
    </lineage>
</organism>
<feature type="compositionally biased region" description="Polar residues" evidence="2">
    <location>
        <begin position="132"/>
        <end position="141"/>
    </location>
</feature>
<evidence type="ECO:0000313" key="5">
    <source>
        <dbReference type="EMBL" id="CAI6370602.1"/>
    </source>
</evidence>
<dbReference type="Pfam" id="PF02944">
    <property type="entry name" value="BESS"/>
    <property type="match status" value="1"/>
</dbReference>
<dbReference type="Pfam" id="PF10545">
    <property type="entry name" value="MADF_DNA_bdg"/>
    <property type="match status" value="1"/>
</dbReference>
<feature type="region of interest" description="Disordered" evidence="2">
    <location>
        <begin position="116"/>
        <end position="152"/>
    </location>
</feature>
<dbReference type="PANTHER" id="PTHR12243:SF69">
    <property type="entry name" value="SI:CH73-59F11.3"/>
    <property type="match status" value="1"/>
</dbReference>
<keyword evidence="6" id="KW-1185">Reference proteome</keyword>
<comment type="subcellular location">
    <subcellularLocation>
        <location evidence="1">Nucleus</location>
    </subcellularLocation>
</comment>
<gene>
    <name evidence="5" type="ORF">MEUPH1_LOCUS24708</name>
</gene>
<feature type="domain" description="BESS" evidence="4">
    <location>
        <begin position="178"/>
        <end position="217"/>
    </location>
</feature>
<keyword evidence="1" id="KW-0539">Nucleus</keyword>
<evidence type="ECO:0000313" key="6">
    <source>
        <dbReference type="Proteomes" id="UP001160148"/>
    </source>
</evidence>